<proteinExistence type="predicted"/>
<evidence type="ECO:0000256" key="1">
    <source>
        <dbReference type="SAM" id="SignalP"/>
    </source>
</evidence>
<keyword evidence="1" id="KW-0732">Signal</keyword>
<feature type="domain" description="DUF4382" evidence="2">
    <location>
        <begin position="47"/>
        <end position="185"/>
    </location>
</feature>
<dbReference type="EMBL" id="CP052909">
    <property type="protein sequence ID" value="QNJ97600.1"/>
    <property type="molecule type" value="Genomic_DNA"/>
</dbReference>
<organism evidence="3 4">
    <name type="scientific">Constantimarinum furrinae</name>
    <dbReference type="NCBI Taxonomy" id="2562285"/>
    <lineage>
        <taxon>Bacteria</taxon>
        <taxon>Pseudomonadati</taxon>
        <taxon>Bacteroidota</taxon>
        <taxon>Flavobacteriia</taxon>
        <taxon>Flavobacteriales</taxon>
        <taxon>Flavobacteriaceae</taxon>
        <taxon>Altibacter/Constantimarinum group</taxon>
        <taxon>Constantimarinum</taxon>
    </lineage>
</organism>
<dbReference type="InterPro" id="IPR025491">
    <property type="entry name" value="DUF4382"/>
</dbReference>
<evidence type="ECO:0000313" key="4">
    <source>
        <dbReference type="Proteomes" id="UP000515514"/>
    </source>
</evidence>
<protein>
    <submittedName>
        <fullName evidence="3">Putative lipoprotein</fullName>
    </submittedName>
</protein>
<keyword evidence="4" id="KW-1185">Reference proteome</keyword>
<sequence>MFAVQTYKTKIIMKMKRIASIAFAVLLVLGFVACSNDDSSGNVDEGTARMSVKLVDAPGDYDNVFIDVQDVVIKYNGSEDEVSIGEVNGGVYDLLTLTGGLSVVLVDDEIPVGSISQIRLILGDNNTVVVDGETYPLATPSAQQSGLKLQVNETLEAGIFYEFILDFDVEESIVVQGNGSYSLKPVIRASTTAETGSISGAVLPLGFQTLVTADNGITQISSYVNASGDFVLSGVPEGTYTVTVEAEPLAGLNAAVVQNVNVTVGEVTTLGTIDLEL</sequence>
<accession>A0A7G8PTD4</accession>
<evidence type="ECO:0000313" key="3">
    <source>
        <dbReference type="EMBL" id="QNJ97600.1"/>
    </source>
</evidence>
<dbReference type="SUPFAM" id="SSF49452">
    <property type="entry name" value="Starch-binding domain-like"/>
    <property type="match status" value="1"/>
</dbReference>
<dbReference type="GO" id="GO:0030246">
    <property type="term" value="F:carbohydrate binding"/>
    <property type="evidence" value="ECO:0007669"/>
    <property type="project" value="InterPro"/>
</dbReference>
<dbReference type="InterPro" id="IPR013784">
    <property type="entry name" value="Carb-bd-like_fold"/>
</dbReference>
<feature type="signal peptide" evidence="1">
    <location>
        <begin position="1"/>
        <end position="24"/>
    </location>
</feature>
<reference evidence="3 4" key="1">
    <citation type="submission" date="2020-04" db="EMBL/GenBank/DDBJ databases">
        <title>Genome sequence of Altibacter aquimarinus strain ALE3EI.</title>
        <authorList>
            <person name="Oh H.-M."/>
            <person name="Jang D."/>
        </authorList>
    </citation>
    <scope>NUCLEOTIDE SEQUENCE [LARGE SCALE GENOMIC DNA]</scope>
    <source>
        <strain evidence="3 4">ALE3EI</strain>
    </source>
</reference>
<dbReference type="Gene3D" id="2.60.40.1120">
    <property type="entry name" value="Carboxypeptidase-like, regulatory domain"/>
    <property type="match status" value="1"/>
</dbReference>
<dbReference type="Pfam" id="PF14321">
    <property type="entry name" value="DUF4382"/>
    <property type="match status" value="1"/>
</dbReference>
<dbReference type="AlphaFoldDB" id="A0A7G8PTD4"/>
<feature type="chain" id="PRO_5028871049" evidence="1">
    <location>
        <begin position="25"/>
        <end position="277"/>
    </location>
</feature>
<gene>
    <name evidence="3" type="ORF">ALE3EI_1027</name>
</gene>
<dbReference type="Proteomes" id="UP000515514">
    <property type="component" value="Chromosome"/>
</dbReference>
<evidence type="ECO:0000259" key="2">
    <source>
        <dbReference type="Pfam" id="PF14321"/>
    </source>
</evidence>
<name>A0A7G8PTD4_9FLAO</name>
<dbReference type="KEGG" id="alti:ALE3EI_1027"/>
<keyword evidence="3" id="KW-0449">Lipoprotein</keyword>